<gene>
    <name evidence="1" type="primary">ConsOrf1</name>
</gene>
<accession>A0A1Z1M1A8</accession>
<reference evidence="1" key="1">
    <citation type="journal article" date="2017" name="J. Phycol.">
        <title>Analysis of chloroplast genomes and a supermatrix inform reclassification of the Rhodomelaceae (Rhodophyta).</title>
        <authorList>
            <person name="Diaz-Tapia P."/>
            <person name="Maggs C.A."/>
            <person name="West J.A."/>
            <person name="Verbruggen H."/>
        </authorList>
    </citation>
    <scope>NUCLEOTIDE SEQUENCE</scope>
    <source>
        <strain evidence="1">HV1445</strain>
    </source>
</reference>
<keyword evidence="1" id="KW-0150">Chloroplast</keyword>
<organism evidence="1">
    <name type="scientific">Platysiphonia delicata</name>
    <dbReference type="NCBI Taxonomy" id="2006979"/>
    <lineage>
        <taxon>Eukaryota</taxon>
        <taxon>Rhodophyta</taxon>
        <taxon>Florideophyceae</taxon>
        <taxon>Rhodymeniophycidae</taxon>
        <taxon>Ceramiales</taxon>
        <taxon>Delesseriaceae</taxon>
        <taxon>Platysiphonia</taxon>
    </lineage>
</organism>
<name>A0A1Z1M1A8_9FLOR</name>
<geneLocation type="chloroplast" evidence="1"/>
<evidence type="ECO:0000313" key="1">
    <source>
        <dbReference type="EMBL" id="ARW59564.1"/>
    </source>
</evidence>
<dbReference type="RefSeq" id="YP_009391420.1">
    <property type="nucleotide sequence ID" value="NC_035258.1"/>
</dbReference>
<sequence length="66" mass="7585">MSNLENNNEKENYNYHLSSQHEAQIKDDIINSGLEVIETPIGWSCICFNEAINFYTDCHGKNFSSN</sequence>
<protein>
    <submittedName>
        <fullName evidence="1">Uncharacterized protein</fullName>
    </submittedName>
</protein>
<dbReference type="AlphaFoldDB" id="A0A1Z1M1A8"/>
<dbReference type="GeneID" id="33353023"/>
<proteinExistence type="predicted"/>
<dbReference type="EMBL" id="MF101409">
    <property type="protein sequence ID" value="ARW59564.1"/>
    <property type="molecule type" value="Genomic_DNA"/>
</dbReference>
<keyword evidence="1" id="KW-0934">Plastid</keyword>